<evidence type="ECO:0000313" key="3">
    <source>
        <dbReference type="Proteomes" id="UP000002494"/>
    </source>
</evidence>
<dbReference type="GeneTree" id="ENSGT00940000153123"/>
<dbReference type="HOGENOM" id="CLU_447551_0_0_1"/>
<dbReference type="RGD" id="1597046">
    <property type="gene designation" value="Cep295nl"/>
</dbReference>
<dbReference type="GO" id="GO:0031514">
    <property type="term" value="C:motile cilium"/>
    <property type="evidence" value="ECO:0000266"/>
    <property type="project" value="RGD"/>
</dbReference>
<organism evidence="2 3">
    <name type="scientific">Rattus norvegicus</name>
    <name type="common">Rat</name>
    <dbReference type="NCBI Taxonomy" id="10116"/>
    <lineage>
        <taxon>Eukaryota</taxon>
        <taxon>Metazoa</taxon>
        <taxon>Chordata</taxon>
        <taxon>Craniata</taxon>
        <taxon>Vertebrata</taxon>
        <taxon>Euteleostomi</taxon>
        <taxon>Mammalia</taxon>
        <taxon>Eutheria</taxon>
        <taxon>Euarchontoglires</taxon>
        <taxon>Glires</taxon>
        <taxon>Rodentia</taxon>
        <taxon>Myomorpha</taxon>
        <taxon>Muroidea</taxon>
        <taxon>Muridae</taxon>
        <taxon>Murinae</taxon>
        <taxon>Rattus</taxon>
    </lineage>
</organism>
<evidence type="ECO:0000256" key="1">
    <source>
        <dbReference type="SAM" id="MobiDB-lite"/>
    </source>
</evidence>
<feature type="compositionally biased region" description="Polar residues" evidence="1">
    <location>
        <begin position="399"/>
        <end position="409"/>
    </location>
</feature>
<dbReference type="Proteomes" id="UP000002494">
    <property type="component" value="Chromosome 10"/>
</dbReference>
<feature type="region of interest" description="Disordered" evidence="1">
    <location>
        <begin position="1"/>
        <end position="47"/>
    </location>
</feature>
<dbReference type="AGR" id="RGD:1597046"/>
<reference evidence="6" key="2">
    <citation type="journal article" date="2012" name="Nat. Commun.">
        <title>Quantitative maps of protein phosphorylation sites across 14 different rat organs and tissues.</title>
        <authorList>
            <person name="Lundby A."/>
            <person name="Secher A."/>
            <person name="Lage K."/>
            <person name="Nordsborg N.B."/>
            <person name="Dmytriyev A."/>
            <person name="Lundby C."/>
            <person name="Olsen J.V."/>
        </authorList>
    </citation>
    <scope>IDENTIFICATION BY MASS SPECTROMETRY [LARGE SCALE ANALYSIS]</scope>
</reference>
<dbReference type="PaxDb" id="10116-ENSRNOP00000043063"/>
<evidence type="ECO:0000313" key="5">
    <source>
        <dbReference type="RGD" id="61312"/>
    </source>
</evidence>
<name>A0A8I6A1H9_RAT</name>
<sequence length="548" mass="63796">MSAKLTEMQRDTERAAQLSPSSEDEALVLRQKPSETQSPEEDTVTLQQWKARQLQRLAEELKAEWQEARLQQVRQAERLYLAHLLDEAAERAVGSDSGLDEQNQRGTPKHTRAKERNRAAYREEKGRREEHSRHHPKSRKKASCTERRTSTKARGPTPVEKGKGRRVSSSKGRGGYQPLGPRVTRRADMGKFNPFFDGIRETEFGEEVQKEFFREGRRPSSKGTRLAHNLRDQSLQGKATVLEESLPLDHTFKQGAEAQGHPSKYNNRNQWHKEIESTFEELFNTNRKLKKHLNLHLEQRLKADQNPDEQQSYSEIRSENFGTLREEENTEEPETTKESESPTEVETSEMWSKANLKQILSDTEYPRYQQMAKCPLKNESLVPVKAGTSREQDDLFSLSPESVQETPTSPVVEDDSLKPYLQKQADSVSSWMALRQKQKAELEQRRQKTLLELTEHPNMSLEIHYKAELEEERRERRRMRLALLKSYPTGVQAPPVERNIPLDNGLLDEDKQNQMIRDLQQQILEQNKIHQEFLEKARKRLQEFQKTF</sequence>
<reference evidence="3" key="3">
    <citation type="submission" date="2023-12" db="EMBL/GenBank/DDBJ databases">
        <authorList>
            <consortium name="Genome Reference Consortium"/>
            <person name="Doris P.A."/>
            <person name="Kalbfleisch T."/>
            <person name="Li K."/>
            <person name="Howe K."/>
            <person name="Wood J."/>
        </authorList>
    </citation>
    <scope>NUCLEOTIDE SEQUENCE [LARGE SCALE GENOMIC DNA]</scope>
    <source>
        <strain evidence="3">Brown Norway</strain>
    </source>
</reference>
<protein>
    <submittedName>
        <fullName evidence="2">TIMP metallopeptidase inhibitor 2</fullName>
    </submittedName>
</protein>
<feature type="region of interest" description="Disordered" evidence="1">
    <location>
        <begin position="300"/>
        <end position="351"/>
    </location>
</feature>
<dbReference type="Ensembl" id="ENSRNOT00000140857.1">
    <property type="protein sequence ID" value="ENSRNOP00000100507.1"/>
    <property type="gene ID" value="ENSRNOG00000033143.3"/>
</dbReference>
<dbReference type="OrthoDB" id="6359887at2759"/>
<keyword evidence="3" id="KW-1185">Reference proteome</keyword>
<evidence type="ECO:0007829" key="6">
    <source>
        <dbReference type="PubMed" id="22673903"/>
    </source>
</evidence>
<dbReference type="Bgee" id="ENSRNOG00000033143">
    <property type="expression patterns" value="Expressed in testis and 6 other cell types or tissues"/>
</dbReference>
<reference evidence="2 3" key="1">
    <citation type="journal article" date="2004" name="Nature">
        <title>Genome sequence of the Brown Norway rat yields insights into mammalian evolution.</title>
        <authorList>
            <consortium name="Rat Genome Sequencing Project Consortium"/>
            <person name="Gibbs R.A."/>
            <person name="Weinstock G.M."/>
            <person name="Metzker M.L."/>
            <person name="Muzny D.M."/>
            <person name="Sodergren E.J."/>
            <person name="Scherer S."/>
            <person name="Scott G."/>
            <person name="Steffen D."/>
            <person name="Worley K.C."/>
            <person name="Burch P.E."/>
            <person name="Okwuonu G."/>
            <person name="Hines S."/>
            <person name="Lewis L."/>
            <person name="Deramo C."/>
            <person name="Delgado O."/>
            <person name="Dugan-Rocha S."/>
            <person name="Miner G."/>
            <person name="Morgan M."/>
            <person name="Hawes A."/>
            <person name="Gill R."/>
            <person name="Holt R.A."/>
            <person name="Adams M.D."/>
            <person name="Amanatides P.G."/>
            <person name="Baden-Tillson H."/>
            <person name="Barnstead M."/>
            <person name="Chin S."/>
            <person name="Evans C.A."/>
            <person name="Ferriera S."/>
            <person name="Fosler C."/>
            <person name="Glodek A."/>
            <person name="Gu Z."/>
            <person name="Jennings D."/>
            <person name="Kraft C.L."/>
            <person name="Nguyen T."/>
            <person name="Pfannkoch C.M."/>
            <person name="Sitter C."/>
            <person name="Sutton G.G."/>
            <person name="Venter J.C."/>
            <person name="Woodage T."/>
            <person name="Smith D."/>
            <person name="Lee H.-M."/>
            <person name="Gustafson E."/>
            <person name="Cahill P."/>
            <person name="Kana A."/>
            <person name="Doucette-Stamm L."/>
            <person name="Weinstock K."/>
            <person name="Fechtel K."/>
            <person name="Weiss R.B."/>
            <person name="Dunn D.M."/>
            <person name="Green E.D."/>
            <person name="Blakesley R.W."/>
            <person name="Bouffard G.G."/>
            <person name="De Jong P.J."/>
            <person name="Osoegawa K."/>
            <person name="Zhu B."/>
            <person name="Marra M."/>
            <person name="Schein J."/>
            <person name="Bosdet I."/>
            <person name="Fjell C."/>
            <person name="Jones S."/>
            <person name="Krzywinski M."/>
            <person name="Mathewson C."/>
            <person name="Siddiqui A."/>
            <person name="Wye N."/>
            <person name="McPherson J."/>
            <person name="Zhao S."/>
            <person name="Fraser C.M."/>
            <person name="Shetty J."/>
            <person name="Shatsman S."/>
            <person name="Geer K."/>
            <person name="Chen Y."/>
            <person name="Abramzon S."/>
            <person name="Nierman W.C."/>
            <person name="Havlak P.H."/>
            <person name="Chen R."/>
            <person name="Durbin K.J."/>
            <person name="Egan A."/>
            <person name="Ren Y."/>
            <person name="Song X.-Z."/>
            <person name="Li B."/>
            <person name="Liu Y."/>
            <person name="Qin X."/>
            <person name="Cawley S."/>
            <person name="Cooney A.J."/>
            <person name="D'Souza L.M."/>
            <person name="Martin K."/>
            <person name="Wu J.Q."/>
            <person name="Gonzalez-Garay M.L."/>
            <person name="Jackson A.R."/>
            <person name="Kalafus K.J."/>
            <person name="McLeod M.P."/>
            <person name="Milosavljevic A."/>
            <person name="Virk D."/>
            <person name="Volkov A."/>
            <person name="Wheeler D.A."/>
            <person name="Zhang Z."/>
            <person name="Bailey J.A."/>
            <person name="Eichler E.E."/>
            <person name="Tuzun E."/>
            <person name="Birney E."/>
            <person name="Mongin E."/>
            <person name="Ureta-Vidal A."/>
            <person name="Woodwark C."/>
            <person name="Zdobnov E."/>
            <person name="Bork P."/>
            <person name="Suyama M."/>
            <person name="Torrents D."/>
            <person name="Alexandersson M."/>
            <person name="Trask B.J."/>
            <person name="Young J.M."/>
            <person name="Huang H."/>
            <person name="Wang H."/>
            <person name="Xing H."/>
            <person name="Daniels S."/>
            <person name="Gietzen D."/>
            <person name="Schmidt J."/>
            <person name="Stevens K."/>
            <person name="Vitt U."/>
            <person name="Wingrove J."/>
            <person name="Camara F."/>
            <person name="Mar Alba M."/>
            <person name="Abril J.F."/>
            <person name="Guigo R."/>
            <person name="Smit A."/>
            <person name="Dubchak I."/>
            <person name="Rubin E.M."/>
            <person name="Couronne O."/>
            <person name="Poliakov A."/>
            <person name="Huebner N."/>
            <person name="Ganten D."/>
            <person name="Goesele C."/>
            <person name="Hummel O."/>
            <person name="Kreitler T."/>
            <person name="Lee Y.-A."/>
            <person name="Monti J."/>
            <person name="Schulz H."/>
            <person name="Zimdahl H."/>
            <person name="Himmelbauer H."/>
            <person name="Lehrach H."/>
            <person name="Jacob H.J."/>
            <person name="Bromberg S."/>
            <person name="Gullings-Handley J."/>
            <person name="Jensen-Seaman M.I."/>
            <person name="Kwitek A.E."/>
            <person name="Lazar J."/>
            <person name="Pasko D."/>
            <person name="Tonellato P.J."/>
            <person name="Twigger S."/>
            <person name="Ponting C.P."/>
            <person name="Duarte J.M."/>
            <person name="Rice S."/>
            <person name="Goodstadt L."/>
            <person name="Beatson S.A."/>
            <person name="Emes R.D."/>
            <person name="Winter E.E."/>
            <person name="Webber C."/>
            <person name="Brandt P."/>
            <person name="Nyakatura G."/>
            <person name="Adetobi M."/>
            <person name="Chiaromonte F."/>
            <person name="Elnitski L."/>
            <person name="Eswara P."/>
            <person name="Hardison R.C."/>
            <person name="Hou M."/>
            <person name="Kolbe D."/>
            <person name="Makova K."/>
            <person name="Miller W."/>
            <person name="Nekrutenko A."/>
            <person name="Riemer C."/>
            <person name="Schwartz S."/>
            <person name="Taylor J."/>
            <person name="Yang S."/>
            <person name="Zhang Y."/>
            <person name="Lindpaintner K."/>
            <person name="Andrews T.D."/>
            <person name="Caccamo M."/>
            <person name="Clamp M."/>
            <person name="Clarke L."/>
            <person name="Curwen V."/>
            <person name="Durbin R.M."/>
            <person name="Eyras E."/>
            <person name="Searle S.M."/>
            <person name="Cooper G.M."/>
            <person name="Batzoglou S."/>
            <person name="Brudno M."/>
            <person name="Sidow A."/>
            <person name="Stone E.A."/>
            <person name="Payseur B.A."/>
            <person name="Bourque G."/>
            <person name="Lopez-Otin C."/>
            <person name="Puente X.S."/>
            <person name="Chakrabarti K."/>
            <person name="Chatterji S."/>
            <person name="Dewey C."/>
            <person name="Pachter L."/>
            <person name="Bray N."/>
            <person name="Yap V.B."/>
            <person name="Caspi A."/>
            <person name="Tesler G."/>
            <person name="Pevzner P.A."/>
            <person name="Haussler D."/>
            <person name="Roskin K.M."/>
            <person name="Baertsch R."/>
            <person name="Clawson H."/>
            <person name="Furey T.S."/>
            <person name="Hinrichs A.S."/>
            <person name="Karolchik D."/>
            <person name="Kent W.J."/>
            <person name="Rosenbloom K.R."/>
            <person name="Trumbower H."/>
            <person name="Weirauch M."/>
            <person name="Cooper D.N."/>
            <person name="Stenson P.D."/>
            <person name="Ma B."/>
            <person name="Brent M."/>
            <person name="Arumugam M."/>
            <person name="Shteynberg D."/>
            <person name="Copley R.R."/>
            <person name="Taylor M.S."/>
            <person name="Riethman H."/>
            <person name="Mudunuri U."/>
            <person name="Peterson J."/>
            <person name="Guyer M."/>
            <person name="Felsenfeld A."/>
            <person name="Old S."/>
            <person name="Mockrin S."/>
            <person name="Collins F.S."/>
        </authorList>
    </citation>
    <scope>NUCLEOTIDE SEQUENCE [LARGE SCALE GENOMIC DNA]</scope>
    <source>
        <strain evidence="2 3">Brown Norway</strain>
    </source>
</reference>
<evidence type="ECO:0000313" key="4">
    <source>
        <dbReference type="RGD" id="1597046"/>
    </source>
</evidence>
<feature type="region of interest" description="Disordered" evidence="1">
    <location>
        <begin position="91"/>
        <end position="189"/>
    </location>
</feature>
<dbReference type="AlphaFoldDB" id="A0A8I6A1H9"/>
<feature type="compositionally biased region" description="Basic residues" evidence="1">
    <location>
        <begin position="133"/>
        <end position="142"/>
    </location>
</feature>
<accession>A0A8I6A1H9</accession>
<feature type="compositionally biased region" description="Basic and acidic residues" evidence="1">
    <location>
        <begin position="114"/>
        <end position="132"/>
    </location>
</feature>
<dbReference type="PANTHER" id="PTHR21553">
    <property type="entry name" value="ALMS1-RELATED"/>
    <property type="match status" value="1"/>
</dbReference>
<dbReference type="PANTHER" id="PTHR21553:SF33">
    <property type="entry name" value="CEP295 N-TERMINAL-LIKE PROTEIN"/>
    <property type="match status" value="1"/>
</dbReference>
<dbReference type="eggNOG" id="ENOG502QSZR">
    <property type="taxonomic scope" value="Eukaryota"/>
</dbReference>
<dbReference type="RGD" id="61312">
    <property type="gene designation" value="Timp2"/>
</dbReference>
<accession>A0A0G2JSV1</accession>
<dbReference type="Ensembl" id="ENSRNOT00000118911.2">
    <property type="protein sequence ID" value="ENSRNOP00000096720.2"/>
    <property type="gene ID" value="ENSRNOG00000033143.3"/>
</dbReference>
<reference evidence="3" key="4">
    <citation type="submission" date="2024-01" db="EMBL/GenBank/DDBJ databases">
        <title>GRCr8: a new rat reference genome assembly contstructed from accurate long reads and long range scaffolding.</title>
        <authorList>
            <person name="Doris P.A."/>
            <person name="Kalbfleisch T."/>
            <person name="Li K."/>
            <person name="Howe K."/>
            <person name="Wood J."/>
        </authorList>
    </citation>
    <scope>NUCLEOTIDE SEQUENCE [LARGE SCALE GENOMIC DNA]</scope>
    <source>
        <strain evidence="3">Brown Norway</strain>
    </source>
</reference>
<proteinExistence type="evidence at protein level"/>
<dbReference type="Ensembl" id="ENSRNOT00000046213.3">
    <property type="protein sequence ID" value="ENSRNOP00000043063.3"/>
    <property type="gene ID" value="ENSRNOG00000033143.3"/>
</dbReference>
<gene>
    <name evidence="2 4" type="primary">Cep295nl</name>
    <name evidence="5" type="synonym">Timp2</name>
</gene>
<evidence type="ECO:0000313" key="2">
    <source>
        <dbReference type="Ensembl" id="ENSRNOP00000096720.2"/>
    </source>
</evidence>
<feature type="region of interest" description="Disordered" evidence="1">
    <location>
        <begin position="388"/>
        <end position="414"/>
    </location>
</feature>
<reference evidence="2" key="5">
    <citation type="submission" date="2025-05" db="UniProtKB">
        <authorList>
            <consortium name="Ensembl"/>
        </authorList>
    </citation>
    <scope>IDENTIFICATION</scope>
    <source>
        <strain evidence="2">Brown Norway</strain>
    </source>
</reference>